<evidence type="ECO:0000313" key="3">
    <source>
        <dbReference type="EMBL" id="RJE25833.1"/>
    </source>
</evidence>
<name>A0A3A2ZU31_9EURO</name>
<reference evidence="4" key="1">
    <citation type="submission" date="2017-02" db="EMBL/GenBank/DDBJ databases">
        <authorList>
            <person name="Tafer H."/>
            <person name="Lopandic K."/>
        </authorList>
    </citation>
    <scope>NUCLEOTIDE SEQUENCE [LARGE SCALE GENOMIC DNA]</scope>
    <source>
        <strain evidence="4">CBS 366.77</strain>
    </source>
</reference>
<feature type="compositionally biased region" description="Basic and acidic residues" evidence="1">
    <location>
        <begin position="1045"/>
        <end position="1061"/>
    </location>
</feature>
<feature type="compositionally biased region" description="Low complexity" evidence="1">
    <location>
        <begin position="315"/>
        <end position="329"/>
    </location>
</feature>
<feature type="region of interest" description="Disordered" evidence="1">
    <location>
        <begin position="469"/>
        <end position="585"/>
    </location>
</feature>
<feature type="region of interest" description="Disordered" evidence="1">
    <location>
        <begin position="234"/>
        <end position="406"/>
    </location>
</feature>
<feature type="region of interest" description="Disordered" evidence="1">
    <location>
        <begin position="429"/>
        <end position="457"/>
    </location>
</feature>
<feature type="compositionally biased region" description="Polar residues" evidence="1">
    <location>
        <begin position="1099"/>
        <end position="1134"/>
    </location>
</feature>
<protein>
    <recommendedName>
        <fullName evidence="2">DUF7357 domain-containing protein</fullName>
    </recommendedName>
</protein>
<gene>
    <name evidence="3" type="ORF">PHISCL_01809</name>
</gene>
<feature type="compositionally biased region" description="Polar residues" evidence="1">
    <location>
        <begin position="1235"/>
        <end position="1256"/>
    </location>
</feature>
<accession>A0A3A2ZU31</accession>
<dbReference type="InterPro" id="IPR055781">
    <property type="entry name" value="DUF7357"/>
</dbReference>
<feature type="region of interest" description="Disordered" evidence="1">
    <location>
        <begin position="671"/>
        <end position="702"/>
    </location>
</feature>
<feature type="compositionally biased region" description="Polar residues" evidence="1">
    <location>
        <begin position="1169"/>
        <end position="1179"/>
    </location>
</feature>
<organism evidence="3 4">
    <name type="scientific">Aspergillus sclerotialis</name>
    <dbReference type="NCBI Taxonomy" id="2070753"/>
    <lineage>
        <taxon>Eukaryota</taxon>
        <taxon>Fungi</taxon>
        <taxon>Dikarya</taxon>
        <taxon>Ascomycota</taxon>
        <taxon>Pezizomycotina</taxon>
        <taxon>Eurotiomycetes</taxon>
        <taxon>Eurotiomycetidae</taxon>
        <taxon>Eurotiales</taxon>
        <taxon>Aspergillaceae</taxon>
        <taxon>Aspergillus</taxon>
        <taxon>Aspergillus subgen. Polypaecilum</taxon>
    </lineage>
</organism>
<comment type="caution">
    <text evidence="3">The sequence shown here is derived from an EMBL/GenBank/DDBJ whole genome shotgun (WGS) entry which is preliminary data.</text>
</comment>
<evidence type="ECO:0000313" key="4">
    <source>
        <dbReference type="Proteomes" id="UP000266188"/>
    </source>
</evidence>
<dbReference type="EMBL" id="MVGC01000036">
    <property type="protein sequence ID" value="RJE25833.1"/>
    <property type="molecule type" value="Genomic_DNA"/>
</dbReference>
<dbReference type="Proteomes" id="UP000266188">
    <property type="component" value="Unassembled WGS sequence"/>
</dbReference>
<feature type="compositionally biased region" description="Polar residues" evidence="1">
    <location>
        <begin position="816"/>
        <end position="828"/>
    </location>
</feature>
<evidence type="ECO:0000256" key="1">
    <source>
        <dbReference type="SAM" id="MobiDB-lite"/>
    </source>
</evidence>
<feature type="compositionally biased region" description="Basic residues" evidence="1">
    <location>
        <begin position="1338"/>
        <end position="1347"/>
    </location>
</feature>
<feature type="region of interest" description="Disordered" evidence="1">
    <location>
        <begin position="756"/>
        <end position="786"/>
    </location>
</feature>
<feature type="compositionally biased region" description="Polar residues" evidence="1">
    <location>
        <begin position="487"/>
        <end position="512"/>
    </location>
</feature>
<feature type="compositionally biased region" description="Basic and acidic residues" evidence="1">
    <location>
        <begin position="1180"/>
        <end position="1192"/>
    </location>
</feature>
<dbReference type="STRING" id="2070753.A0A3A2ZU31"/>
<feature type="compositionally biased region" description="Basic and acidic residues" evidence="1">
    <location>
        <begin position="444"/>
        <end position="457"/>
    </location>
</feature>
<feature type="compositionally biased region" description="Polar residues" evidence="1">
    <location>
        <begin position="1071"/>
        <end position="1091"/>
    </location>
</feature>
<sequence length="1347" mass="149309">MRLHLLIQRHGLPATRIVWPISPSSLSGQRASSHSVPNGGYTIAQLLEDVNDVVPLETETGLFENESGGQWGLEDYVVEIAGSECLHFMEVDGLLRDEDEVVIRALQLADLRARRISGRHQISADGRHLIDGVPFGRPFVKRSVSSRPGITIPPRKKRRTIHSGWASGMADDDEDVEWAPSLHDSEKQLALMPDCQDVDEDTVIHQDSDDAPVSESDADESDVDEDLTQELEDLKDDLGHDSTGLADSQEPEAYSLRGRKRKPPSLPRSAHPVSHPSSEKPPADMPPKPAKSVRFQKQTEVDLPTPSKGKELSSDESVSSKSDSSSIDTTSDEDEDSSDSEDEESPSDSEETSSDSDGDTSSDSDDTSSSDESVDACTPKRHQEAKVSAPGQGSAQTKKSNRRNKLRCRLKKLKELGVLDKDANFEALRRYDETHPGPYPVSSEKSHAKEKEQAEFMAKRQKLLEDLESGGVDIDGTSEKENVPPGRNSTTDLCTQGEVSNTVAEVDTQPSGESAPETSKRRSLDVAASRRLLFGSLGVRTPRSKEDEAATRKKLAGKVHQFQPQRKAEENVTEEPESDSEVNWQEKLTLKATECLYDGITMKDPTFPFEQRWDSDAWNAIRERKGWGKKRKRGRQSYGYDGEWTEQDENFNDYYTNGETDINYDENIADTTDELENGGHPMPEGTTEEDLPLPEDLSSAPDIAESDIKNGVIIAFKLLEVSKATNWEPKSSDYRVAEVHGDPEDGQFTVRLAKRDRRQKENVEDEEGNREYSGFEMPGFEDDDEDDGFRTLSFAELIEPKLLRTVDTADLEDATEANNAPVTEQSIPSAVAQRHVTDTPSLSDDIRSSPSSFPVLPSSPPAEALFHGKEDRARDIRPILVKGKKEWKLLPSADTASLGTWSVRRGDTVAVCLDSGKKGFAKVSDLRIVDGGRYIIVYTWLYTREEVVAELHEGGALSERYREHLNRKWPVGAPYKYMLSTNRTVTLWDTALTRAPEVVSQMSTNWIYSTTQRKRKICNVDEPRFRWMKRILDLEPADLPDQSVETEKPADGDDKQVEERSPSPVVRSPSFTGFQSLGSSSPRSETGNNTAAPPLPAASQGNEGSANFASKQNHTASQASRNQEIISSPKSYSSFDRILDEFIQGSRQDRSDCQDRSSAPSEDEEQDSSEMLNDVNQPAESKENRQQAEERSTSPSESDESDPFSDIGKTPKKKGRKESEEMQGSNNEGDMVDVFSTQKSPTSYQPNGSGKPSQADSVAESVLDVKTEPSQPKSSQVADIVDLTQDTPESDRGDEGESQQLPRGPGWVQKNEPASRRTRASTGGRVQMLKEVSISPPKVKRGKRRSE</sequence>
<evidence type="ECO:0000259" key="2">
    <source>
        <dbReference type="Pfam" id="PF24054"/>
    </source>
</evidence>
<feature type="compositionally biased region" description="Acidic residues" evidence="1">
    <location>
        <begin position="330"/>
        <end position="374"/>
    </location>
</feature>
<proteinExistence type="predicted"/>
<dbReference type="Pfam" id="PF24054">
    <property type="entry name" value="DUF7357"/>
    <property type="match status" value="1"/>
</dbReference>
<feature type="region of interest" description="Disordered" evidence="1">
    <location>
        <begin position="814"/>
        <end position="863"/>
    </location>
</feature>
<feature type="compositionally biased region" description="Polar residues" evidence="1">
    <location>
        <begin position="1268"/>
        <end position="1277"/>
    </location>
</feature>
<keyword evidence="4" id="KW-1185">Reference proteome</keyword>
<feature type="domain" description="DUF7357" evidence="2">
    <location>
        <begin position="1"/>
        <end position="155"/>
    </location>
</feature>
<feature type="region of interest" description="Disordered" evidence="1">
    <location>
        <begin position="1038"/>
        <end position="1347"/>
    </location>
</feature>
<feature type="compositionally biased region" description="Acidic residues" evidence="1">
    <location>
        <begin position="571"/>
        <end position="580"/>
    </location>
</feature>
<feature type="region of interest" description="Disordered" evidence="1">
    <location>
        <begin position="144"/>
        <end position="172"/>
    </location>
</feature>
<feature type="compositionally biased region" description="Low complexity" evidence="1">
    <location>
        <begin position="840"/>
        <end position="856"/>
    </location>
</feature>
<dbReference type="OrthoDB" id="3365616at2759"/>